<accession>A0A6A6E3Z5</accession>
<dbReference type="AlphaFoldDB" id="A0A6A6E3Z5"/>
<sequence length="179" mass="19663">MARRTKMTRGCTHTPLVTYLPSVGHSKGHLKVRWILSHGGLIGCDAGAGQNMELICEQSDRVGGAGIVRKMTESGMYRVGLPGEAKRRRLGERRFAAATPQTDARHYLHTFPTCWKGGSLYPLACLNCVHYSLAPLAEAYALRRVPFCILLPEPKQKPRGCPRPIFSSLAESNIMGSKS</sequence>
<evidence type="ECO:0000313" key="1">
    <source>
        <dbReference type="EMBL" id="KAF2185715.1"/>
    </source>
</evidence>
<gene>
    <name evidence="1" type="ORF">K469DRAFT_155611</name>
</gene>
<proteinExistence type="predicted"/>
<name>A0A6A6E3Z5_9PEZI</name>
<dbReference type="Proteomes" id="UP000800200">
    <property type="component" value="Unassembled WGS sequence"/>
</dbReference>
<dbReference type="EMBL" id="ML994632">
    <property type="protein sequence ID" value="KAF2185715.1"/>
    <property type="molecule type" value="Genomic_DNA"/>
</dbReference>
<keyword evidence="2" id="KW-1185">Reference proteome</keyword>
<reference evidence="1" key="1">
    <citation type="journal article" date="2020" name="Stud. Mycol.">
        <title>101 Dothideomycetes genomes: a test case for predicting lifestyles and emergence of pathogens.</title>
        <authorList>
            <person name="Haridas S."/>
            <person name="Albert R."/>
            <person name="Binder M."/>
            <person name="Bloem J."/>
            <person name="Labutti K."/>
            <person name="Salamov A."/>
            <person name="Andreopoulos B."/>
            <person name="Baker S."/>
            <person name="Barry K."/>
            <person name="Bills G."/>
            <person name="Bluhm B."/>
            <person name="Cannon C."/>
            <person name="Castanera R."/>
            <person name="Culley D."/>
            <person name="Daum C."/>
            <person name="Ezra D."/>
            <person name="Gonzalez J."/>
            <person name="Henrissat B."/>
            <person name="Kuo A."/>
            <person name="Liang C."/>
            <person name="Lipzen A."/>
            <person name="Lutzoni F."/>
            <person name="Magnuson J."/>
            <person name="Mondo S."/>
            <person name="Nolan M."/>
            <person name="Ohm R."/>
            <person name="Pangilinan J."/>
            <person name="Park H.-J."/>
            <person name="Ramirez L."/>
            <person name="Alfaro M."/>
            <person name="Sun H."/>
            <person name="Tritt A."/>
            <person name="Yoshinaga Y."/>
            <person name="Zwiers L.-H."/>
            <person name="Turgeon B."/>
            <person name="Goodwin S."/>
            <person name="Spatafora J."/>
            <person name="Crous P."/>
            <person name="Grigoriev I."/>
        </authorList>
    </citation>
    <scope>NUCLEOTIDE SEQUENCE</scope>
    <source>
        <strain evidence="1">CBS 207.26</strain>
    </source>
</reference>
<organism evidence="1 2">
    <name type="scientific">Zopfia rhizophila CBS 207.26</name>
    <dbReference type="NCBI Taxonomy" id="1314779"/>
    <lineage>
        <taxon>Eukaryota</taxon>
        <taxon>Fungi</taxon>
        <taxon>Dikarya</taxon>
        <taxon>Ascomycota</taxon>
        <taxon>Pezizomycotina</taxon>
        <taxon>Dothideomycetes</taxon>
        <taxon>Dothideomycetes incertae sedis</taxon>
        <taxon>Zopfiaceae</taxon>
        <taxon>Zopfia</taxon>
    </lineage>
</organism>
<evidence type="ECO:0000313" key="2">
    <source>
        <dbReference type="Proteomes" id="UP000800200"/>
    </source>
</evidence>
<protein>
    <submittedName>
        <fullName evidence="1">Uncharacterized protein</fullName>
    </submittedName>
</protein>